<evidence type="ECO:0000256" key="5">
    <source>
        <dbReference type="ARBA" id="ARBA00023136"/>
    </source>
</evidence>
<organism evidence="7 8">
    <name type="scientific">Candidatus Blautia faecavium</name>
    <dbReference type="NCBI Taxonomy" id="2838487"/>
    <lineage>
        <taxon>Bacteria</taxon>
        <taxon>Bacillati</taxon>
        <taxon>Bacillota</taxon>
        <taxon>Clostridia</taxon>
        <taxon>Lachnospirales</taxon>
        <taxon>Lachnospiraceae</taxon>
        <taxon>Blautia</taxon>
    </lineage>
</organism>
<dbReference type="GO" id="GO:0022857">
    <property type="term" value="F:transmembrane transporter activity"/>
    <property type="evidence" value="ECO:0007669"/>
    <property type="project" value="InterPro"/>
</dbReference>
<comment type="caution">
    <text evidence="7">The sequence shown here is derived from an EMBL/GenBank/DDBJ whole genome shotgun (WGS) entry which is preliminary data.</text>
</comment>
<sequence>MKSQKLGLVSVVSTGVGLVIATSCMLSLCQGAAQIGTFFILSIVIACVLNMLTAASLAELNALMPALTGGLAQYTLAGLGPFVTLVSMVGGYLICNSLTAPVEGTMFAFAMQEITGLSIPAPFFSVGLTILLVIANLLGVDMFAKIQNVVAVLLIGSMILLGIIGLLGMGSGETVHQAYTANDSSLVDGFTMSAAAFWLFIGVEFIIPISKDVKNPKRNIPLGMFLSLGIICVIQIVLVLGIHRYVPWDSLSQSSSPHILYGIQLLGDFGKIWIGIVAILAAISTQNSVINSIPKICYGMSKMNMLPEIFQKTNRHGAPAAGILIYGAVIIFIEGSGLASTDGISFLILTASVFWMVSYIISHINVLVLRRRMPKVPRNFKVPFGPLLPLAGIAGTGYMIFHISSDPVKRLQIWLVTGGIFLLLALYAAVWIKKRMKMPMFQAVSLEKVMAMEHPLYYQIRKKSHLKKAS</sequence>
<evidence type="ECO:0000313" key="8">
    <source>
        <dbReference type="Proteomes" id="UP000823842"/>
    </source>
</evidence>
<reference evidence="7" key="2">
    <citation type="submission" date="2021-04" db="EMBL/GenBank/DDBJ databases">
        <authorList>
            <person name="Gilroy R."/>
        </authorList>
    </citation>
    <scope>NUCLEOTIDE SEQUENCE</scope>
    <source>
        <strain evidence="7">ChiSjej1B19-5720</strain>
    </source>
</reference>
<name>A0A9D2LWE9_9FIRM</name>
<dbReference type="InterPro" id="IPR002293">
    <property type="entry name" value="AA/rel_permease1"/>
</dbReference>
<feature type="transmembrane region" description="Helical" evidence="6">
    <location>
        <begin position="150"/>
        <end position="170"/>
    </location>
</feature>
<feature type="transmembrane region" description="Helical" evidence="6">
    <location>
        <begin position="190"/>
        <end position="210"/>
    </location>
</feature>
<proteinExistence type="predicted"/>
<dbReference type="PANTHER" id="PTHR42770:SF12">
    <property type="entry name" value="AMINO ACID TRANSPORTER"/>
    <property type="match status" value="1"/>
</dbReference>
<dbReference type="PANTHER" id="PTHR42770">
    <property type="entry name" value="AMINO ACID TRANSPORTER-RELATED"/>
    <property type="match status" value="1"/>
</dbReference>
<feature type="transmembrane region" description="Helical" evidence="6">
    <location>
        <begin position="272"/>
        <end position="297"/>
    </location>
</feature>
<dbReference type="PIRSF" id="PIRSF006060">
    <property type="entry name" value="AA_transporter"/>
    <property type="match status" value="1"/>
</dbReference>
<keyword evidence="2" id="KW-1003">Cell membrane</keyword>
<dbReference type="EMBL" id="DWYZ01000303">
    <property type="protein sequence ID" value="HJB30234.1"/>
    <property type="molecule type" value="Genomic_DNA"/>
</dbReference>
<protein>
    <submittedName>
        <fullName evidence="7">APC family permease</fullName>
    </submittedName>
</protein>
<evidence type="ECO:0000256" key="4">
    <source>
        <dbReference type="ARBA" id="ARBA00022989"/>
    </source>
</evidence>
<accession>A0A9D2LWE9</accession>
<feature type="transmembrane region" description="Helical" evidence="6">
    <location>
        <begin position="74"/>
        <end position="94"/>
    </location>
</feature>
<keyword evidence="3 6" id="KW-0812">Transmembrane</keyword>
<evidence type="ECO:0000313" key="7">
    <source>
        <dbReference type="EMBL" id="HJB30234.1"/>
    </source>
</evidence>
<evidence type="ECO:0000256" key="2">
    <source>
        <dbReference type="ARBA" id="ARBA00022475"/>
    </source>
</evidence>
<keyword evidence="4 6" id="KW-1133">Transmembrane helix</keyword>
<evidence type="ECO:0000256" key="3">
    <source>
        <dbReference type="ARBA" id="ARBA00022692"/>
    </source>
</evidence>
<keyword evidence="5 6" id="KW-0472">Membrane</keyword>
<evidence type="ECO:0000256" key="1">
    <source>
        <dbReference type="ARBA" id="ARBA00004651"/>
    </source>
</evidence>
<feature type="transmembrane region" description="Helical" evidence="6">
    <location>
        <begin position="413"/>
        <end position="432"/>
    </location>
</feature>
<dbReference type="Proteomes" id="UP000823842">
    <property type="component" value="Unassembled WGS sequence"/>
</dbReference>
<feature type="transmembrane region" description="Helical" evidence="6">
    <location>
        <begin position="222"/>
        <end position="246"/>
    </location>
</feature>
<dbReference type="AlphaFoldDB" id="A0A9D2LWE9"/>
<gene>
    <name evidence="7" type="ORF">IAA06_15790</name>
</gene>
<feature type="transmembrane region" description="Helical" evidence="6">
    <location>
        <begin position="344"/>
        <end position="368"/>
    </location>
</feature>
<comment type="subcellular location">
    <subcellularLocation>
        <location evidence="1">Cell membrane</location>
        <topology evidence="1">Multi-pass membrane protein</topology>
    </subcellularLocation>
</comment>
<dbReference type="PROSITE" id="PS51257">
    <property type="entry name" value="PROKAR_LIPOPROTEIN"/>
    <property type="match status" value="1"/>
</dbReference>
<dbReference type="Gene3D" id="1.20.1740.10">
    <property type="entry name" value="Amino acid/polyamine transporter I"/>
    <property type="match status" value="1"/>
</dbReference>
<feature type="transmembrane region" description="Helical" evidence="6">
    <location>
        <begin position="31"/>
        <end position="53"/>
    </location>
</feature>
<dbReference type="GO" id="GO:0005886">
    <property type="term" value="C:plasma membrane"/>
    <property type="evidence" value="ECO:0007669"/>
    <property type="project" value="UniProtKB-SubCell"/>
</dbReference>
<evidence type="ECO:0000256" key="6">
    <source>
        <dbReference type="SAM" id="Phobius"/>
    </source>
</evidence>
<dbReference type="InterPro" id="IPR050367">
    <property type="entry name" value="APC_superfamily"/>
</dbReference>
<feature type="transmembrane region" description="Helical" evidence="6">
    <location>
        <begin position="318"/>
        <end position="338"/>
    </location>
</feature>
<feature type="transmembrane region" description="Helical" evidence="6">
    <location>
        <begin position="380"/>
        <end position="401"/>
    </location>
</feature>
<dbReference type="Pfam" id="PF13520">
    <property type="entry name" value="AA_permease_2"/>
    <property type="match status" value="1"/>
</dbReference>
<reference evidence="7" key="1">
    <citation type="journal article" date="2021" name="PeerJ">
        <title>Extensive microbial diversity within the chicken gut microbiome revealed by metagenomics and culture.</title>
        <authorList>
            <person name="Gilroy R."/>
            <person name="Ravi A."/>
            <person name="Getino M."/>
            <person name="Pursley I."/>
            <person name="Horton D.L."/>
            <person name="Alikhan N.F."/>
            <person name="Baker D."/>
            <person name="Gharbi K."/>
            <person name="Hall N."/>
            <person name="Watson M."/>
            <person name="Adriaenssens E.M."/>
            <person name="Foster-Nyarko E."/>
            <person name="Jarju S."/>
            <person name="Secka A."/>
            <person name="Antonio M."/>
            <person name="Oren A."/>
            <person name="Chaudhuri R.R."/>
            <person name="La Ragione R."/>
            <person name="Hildebrand F."/>
            <person name="Pallen M.J."/>
        </authorList>
    </citation>
    <scope>NUCLEOTIDE SEQUENCE</scope>
    <source>
        <strain evidence="7">ChiSjej1B19-5720</strain>
    </source>
</reference>
<feature type="transmembrane region" description="Helical" evidence="6">
    <location>
        <begin position="114"/>
        <end position="138"/>
    </location>
</feature>